<evidence type="ECO:0000313" key="18">
    <source>
        <dbReference type="Proteomes" id="UP000004773"/>
    </source>
</evidence>
<evidence type="ECO:0000256" key="4">
    <source>
        <dbReference type="ARBA" id="ARBA00022695"/>
    </source>
</evidence>
<dbReference type="Gene3D" id="3.90.1800.10">
    <property type="entry name" value="RNA polymerase alpha subunit dimerisation domain"/>
    <property type="match status" value="1"/>
</dbReference>
<feature type="domain" description="RNA polymerase beta subunit protrusion" evidence="14">
    <location>
        <begin position="27"/>
        <end position="477"/>
    </location>
</feature>
<dbReference type="InterPro" id="IPR007642">
    <property type="entry name" value="RNA_pol_Rpb2_2"/>
</dbReference>
<dbReference type="PANTHER" id="PTHR20856">
    <property type="entry name" value="DNA-DIRECTED RNA POLYMERASE I SUBUNIT 2"/>
    <property type="match status" value="1"/>
</dbReference>
<dbReference type="InterPro" id="IPR007121">
    <property type="entry name" value="RNA_pol_bsu_CS"/>
</dbReference>
<dbReference type="EC" id="2.7.7.6" evidence="7 9"/>
<evidence type="ECO:0000259" key="16">
    <source>
        <dbReference type="Pfam" id="PF10385"/>
    </source>
</evidence>
<comment type="caution">
    <text evidence="17">The sequence shown here is derived from an EMBL/GenBank/DDBJ whole genome shotgun (WGS) entry which is preliminary data.</text>
</comment>
<dbReference type="InterPro" id="IPR037034">
    <property type="entry name" value="RNA_pol_Rpb2_2_sf"/>
</dbReference>
<evidence type="ECO:0000256" key="9">
    <source>
        <dbReference type="RuleBase" id="RU363031"/>
    </source>
</evidence>
<feature type="domain" description="RNA polymerase Rpb2" evidence="12">
    <location>
        <begin position="1096"/>
        <end position="1171"/>
    </location>
</feature>
<comment type="catalytic activity">
    <reaction evidence="6 7 9">
        <text>RNA(n) + a ribonucleoside 5'-triphosphate = RNA(n+1) + diphosphate</text>
        <dbReference type="Rhea" id="RHEA:21248"/>
        <dbReference type="Rhea" id="RHEA-COMP:14527"/>
        <dbReference type="Rhea" id="RHEA-COMP:17342"/>
        <dbReference type="ChEBI" id="CHEBI:33019"/>
        <dbReference type="ChEBI" id="CHEBI:61557"/>
        <dbReference type="ChEBI" id="CHEBI:140395"/>
        <dbReference type="EC" id="2.7.7.6"/>
    </reaction>
</comment>
<gene>
    <name evidence="7" type="primary">rpoB</name>
    <name evidence="17" type="ORF">HMPREF0428_00412</name>
</gene>
<keyword evidence="4 7" id="KW-0548">Nucleotidyltransferase</keyword>
<dbReference type="Pfam" id="PF04560">
    <property type="entry name" value="RNA_pol_Rpb2_7"/>
    <property type="match status" value="1"/>
</dbReference>
<organism evidence="17 18">
    <name type="scientific">Gemella haemolysans M341</name>
    <dbReference type="NCBI Taxonomy" id="562981"/>
    <lineage>
        <taxon>Bacteria</taxon>
        <taxon>Bacillati</taxon>
        <taxon>Bacillota</taxon>
        <taxon>Bacilli</taxon>
        <taxon>Bacillales</taxon>
        <taxon>Gemellaceae</taxon>
        <taxon>Gemella</taxon>
    </lineage>
</organism>
<feature type="domain" description="RNA polymerase Rpb2" evidence="15">
    <location>
        <begin position="491"/>
        <end position="559"/>
    </location>
</feature>
<dbReference type="SUPFAM" id="SSF64484">
    <property type="entry name" value="beta and beta-prime subunits of DNA dependent RNA-polymerase"/>
    <property type="match status" value="1"/>
</dbReference>
<dbReference type="GO" id="GO:0003677">
    <property type="term" value="F:DNA binding"/>
    <property type="evidence" value="ECO:0007669"/>
    <property type="project" value="UniProtKB-UniRule"/>
</dbReference>
<dbReference type="InterPro" id="IPR037033">
    <property type="entry name" value="DNA-dir_RNAP_su2_hyb_sf"/>
</dbReference>
<protein>
    <recommendedName>
        <fullName evidence="7 9">DNA-directed RNA polymerase subunit beta</fullName>
        <shortName evidence="7">RNAP subunit beta</shortName>
        <ecNumber evidence="7 9">2.7.7.6</ecNumber>
    </recommendedName>
    <alternativeName>
        <fullName evidence="7">RNA polymerase subunit beta</fullName>
    </alternativeName>
    <alternativeName>
        <fullName evidence="7">Transcriptase subunit beta</fullName>
    </alternativeName>
</protein>
<feature type="domain" description="RNA polymerase Rpb2" evidence="13">
    <location>
        <begin position="138"/>
        <end position="290"/>
    </location>
</feature>
<feature type="domain" description="DNA-directed RNA polymerase subunit 2 hybrid-binding" evidence="11">
    <location>
        <begin position="701"/>
        <end position="1094"/>
    </location>
</feature>
<keyword evidence="5 7" id="KW-0804">Transcription</keyword>
<dbReference type="NCBIfam" id="TIGR02013">
    <property type="entry name" value="rpoB"/>
    <property type="match status" value="1"/>
</dbReference>
<dbReference type="InterPro" id="IPR007641">
    <property type="entry name" value="RNA_pol_Rpb2_7"/>
</dbReference>
<evidence type="ECO:0000256" key="3">
    <source>
        <dbReference type="ARBA" id="ARBA00022679"/>
    </source>
</evidence>
<feature type="compositionally biased region" description="Acidic residues" evidence="10">
    <location>
        <begin position="1259"/>
        <end position="1273"/>
    </location>
</feature>
<evidence type="ECO:0000256" key="2">
    <source>
        <dbReference type="ARBA" id="ARBA00022478"/>
    </source>
</evidence>
<dbReference type="RefSeq" id="WP_003146328.1">
    <property type="nucleotide sequence ID" value="NZ_GL883582.1"/>
</dbReference>
<evidence type="ECO:0000256" key="6">
    <source>
        <dbReference type="ARBA" id="ARBA00048552"/>
    </source>
</evidence>
<dbReference type="Pfam" id="PF04563">
    <property type="entry name" value="RNA_pol_Rpb2_1"/>
    <property type="match status" value="1"/>
</dbReference>
<dbReference type="Pfam" id="PF10385">
    <property type="entry name" value="RNA_pol_Rpb2_45"/>
    <property type="match status" value="1"/>
</dbReference>
<dbReference type="InterPro" id="IPR015712">
    <property type="entry name" value="DNA-dir_RNA_pol_su2"/>
</dbReference>
<comment type="similarity">
    <text evidence="7 8">Belongs to the RNA polymerase beta chain family.</text>
</comment>
<reference evidence="17 18" key="1">
    <citation type="submission" date="2011-03" db="EMBL/GenBank/DDBJ databases">
        <title>The Genome Sequence of Gemella haemolysans M341.</title>
        <authorList>
            <consortium name="The Broad Institute Genome Sequencing Platform"/>
            <consortium name="The Broad Institute Genome Sequencing Center for Infectious Disease"/>
            <person name="Earl A."/>
            <person name="Ward D."/>
            <person name="Feldgarden M."/>
            <person name="Gevers D."/>
            <person name="Sibley C.D."/>
            <person name="Field T.R."/>
            <person name="Grinwis M."/>
            <person name="Eshaghurshan C.S."/>
            <person name="Surette M.G."/>
            <person name="Young S.K."/>
            <person name="Zeng Q."/>
            <person name="Gargeya S."/>
            <person name="Fitzgerald M."/>
            <person name="Haas B."/>
            <person name="Abouelleil A."/>
            <person name="Alvarado L."/>
            <person name="Arachchi H.M."/>
            <person name="Berlin A."/>
            <person name="Brown A."/>
            <person name="Chapman S.B."/>
            <person name="Chen Z."/>
            <person name="Dunbar C."/>
            <person name="Freedman E."/>
            <person name="Gearin G."/>
            <person name="Gellesch M."/>
            <person name="Goldberg J."/>
            <person name="Griggs A."/>
            <person name="Gujja S."/>
            <person name="Heilman E.R."/>
            <person name="Heiman D."/>
            <person name="Howarth C."/>
            <person name="Larson L."/>
            <person name="Lui A."/>
            <person name="MacDonald P.J.P."/>
            <person name="Mehta T."/>
            <person name="Montmayeur A."/>
            <person name="Murphy C."/>
            <person name="Neiman D."/>
            <person name="Pearson M."/>
            <person name="Priest M."/>
            <person name="Roberts A."/>
            <person name="Saif S."/>
            <person name="Shea T."/>
            <person name="Shenoy N."/>
            <person name="Sisk P."/>
            <person name="Stolte C."/>
            <person name="Sykes S."/>
            <person name="White J."/>
            <person name="Yandava C."/>
            <person name="Wortman J."/>
            <person name="Nusbaum C."/>
            <person name="Birren B."/>
        </authorList>
    </citation>
    <scope>NUCLEOTIDE SEQUENCE [LARGE SCALE GENOMIC DNA]</scope>
    <source>
        <strain evidence="17 18">M341</strain>
    </source>
</reference>
<feature type="domain" description="DNA-directed RNA polymerase beta subunit external 1" evidence="16">
    <location>
        <begin position="569"/>
        <end position="639"/>
    </location>
</feature>
<comment type="function">
    <text evidence="1 7 9">DNA-dependent RNA polymerase catalyzes the transcription of DNA into RNA using the four ribonucleoside triphosphates as substrates.</text>
</comment>
<evidence type="ECO:0000256" key="1">
    <source>
        <dbReference type="ARBA" id="ARBA00004026"/>
    </source>
</evidence>
<feature type="region of interest" description="Disordered" evidence="10">
    <location>
        <begin position="1179"/>
        <end position="1273"/>
    </location>
</feature>
<feature type="compositionally biased region" description="Acidic residues" evidence="10">
    <location>
        <begin position="1231"/>
        <end position="1246"/>
    </location>
</feature>
<dbReference type="InterPro" id="IPR019462">
    <property type="entry name" value="DNA-dir_RNA_pol_bsu_external_1"/>
</dbReference>
<proteinExistence type="inferred from homology"/>
<dbReference type="Pfam" id="PF04565">
    <property type="entry name" value="RNA_pol_Rpb2_3"/>
    <property type="match status" value="1"/>
</dbReference>
<dbReference type="GO" id="GO:0000428">
    <property type="term" value="C:DNA-directed RNA polymerase complex"/>
    <property type="evidence" value="ECO:0007669"/>
    <property type="project" value="UniProtKB-KW"/>
</dbReference>
<dbReference type="Proteomes" id="UP000004773">
    <property type="component" value="Unassembled WGS sequence"/>
</dbReference>
<dbReference type="CDD" id="cd00653">
    <property type="entry name" value="RNA_pol_B_RPB2"/>
    <property type="match status" value="1"/>
</dbReference>
<dbReference type="Gene3D" id="2.40.50.150">
    <property type="match status" value="1"/>
</dbReference>
<evidence type="ECO:0000256" key="10">
    <source>
        <dbReference type="SAM" id="MobiDB-lite"/>
    </source>
</evidence>
<evidence type="ECO:0000259" key="13">
    <source>
        <dbReference type="Pfam" id="PF04561"/>
    </source>
</evidence>
<sequence>MQKVKFGKHRQRRSYARISEVIDLPDLIEIQTLSYDKFLETGLKDVFKDVSPIEGNNDKLSLEFIDYKLGTPKYDVDESKERDATYSAPLRVRVRLINKERDEIKEQEVFMGELPLMTETGTFIINGAERVIVSQLVRSPSVYFTEDDKLKVKNIPNAYKTTVIPNRGAWLEFEKDIKGLVYARIDRTRKIPLTTLIRALGFESDESIIKLFGEDAELLNTLEKDENLDTGTALKVIYDKLRPGEPANVETAKATLHGRFFDPRRYDLAKVGRYKLNNKLHVGERLENQILVEPIVDTETGEILVEKGTKLTREIIDGIYEELGTTANVVEFDMNESLDGSDSLKLQLFKVVNQVKVGNDFDIDELTDDQVLHVIGNGAPNKDVLTLTISDIVASINYYLLLIKNRRNNDGFEFELIGRVDDIDHLGNRRLRCIGELLQNQIRVGISRMERVVRERMSIQDTNEITPQQLINVRPVTAIIKEFFGSSQLSQFMDQVNPLSELTHKRRLSALGPGGLTRERAGMEVRDVHYSHYGRMCPIETPEGPNIGLINSLSSFARINEFGFIMTPYRKVEFDAKGRPYVTENVQYLTADQEDKYVVAQSTANVDEKGYFVDDEVVCRFRGDNTVKPREMMNFMDVSPKQVVSAATACIPFLENDDSNRALMGANMQRQAVPLMITEAPFVGTGMEHLAARDSGAAVIAKYPGIVEYVDGAKIKVRRIETLEGKEIKGDLDTYVIHKFVRSNHSTAYNQKPIVKVGDRVEPKDILADGPSMDKGELALGKNLVVAFVNWDGYNYEDAVIMSERLVKDDVYTSIHVEEYETDARDTKLGPEEITREIPNVGENALRNLDARGIIRIGAEVKDGDILVGKVTPKGLTEQTPEEKLLYAIFGAKSKEVRDTSLRVPHGADGVVADVKIFKREDGAELPNGVNELVRVFIVQKRKIRVGDKMAGRHGNKGVISNILPEEDMPYLPDGTPVDVMLNPLGVPSRMNIGQVLELHLGMAAKQLGIHVATPVFDGATDEDVWSTVAEAGMAKDAKTVLYDGRTGEPFDSRVSVGVMYMIKLAHMVDDKLHARSIGPYSLVTQQPLGGKAQFGGQRFGEMEVWALEAYGAAYTLQEILTYKSDDTNGRVKTYEAIVKGENIPRPGVPESFRVLMKELQALGMDFRVMDNEDNEVDMGDIDLGDTIDFHESHNHDHNEENSEEAKETKEASEQSTEEGYQGLANLLLSDTDEYEDVEEEAEEETSGYQALASLLMSDTDEYEDVEDDTDEE</sequence>
<dbReference type="Pfam" id="PF04561">
    <property type="entry name" value="RNA_pol_Rpb2_2"/>
    <property type="match status" value="1"/>
</dbReference>
<dbReference type="GO" id="GO:0006351">
    <property type="term" value="P:DNA-templated transcription"/>
    <property type="evidence" value="ECO:0007669"/>
    <property type="project" value="UniProtKB-UniRule"/>
</dbReference>
<keyword evidence="2 7" id="KW-0240">DNA-directed RNA polymerase</keyword>
<dbReference type="InterPro" id="IPR007644">
    <property type="entry name" value="RNA_pol_bsu_protrusion"/>
</dbReference>
<dbReference type="GO" id="GO:0032549">
    <property type="term" value="F:ribonucleoside binding"/>
    <property type="evidence" value="ECO:0007669"/>
    <property type="project" value="InterPro"/>
</dbReference>
<keyword evidence="3 7" id="KW-0808">Transferase</keyword>
<dbReference type="Gene3D" id="2.40.50.100">
    <property type="match status" value="1"/>
</dbReference>
<accession>A0AA87DXQ0</accession>
<dbReference type="FunFam" id="3.90.1800.10:FF:000001">
    <property type="entry name" value="DNA-directed RNA polymerase subunit beta"/>
    <property type="match status" value="1"/>
</dbReference>
<name>A0AA87DXQ0_9BACL</name>
<evidence type="ECO:0000259" key="14">
    <source>
        <dbReference type="Pfam" id="PF04563"/>
    </source>
</evidence>
<dbReference type="InterPro" id="IPR007645">
    <property type="entry name" value="RNA_pol_Rpb2_3"/>
</dbReference>
<dbReference type="InterPro" id="IPR010243">
    <property type="entry name" value="RNA_pol_bsu_bac"/>
</dbReference>
<dbReference type="InterPro" id="IPR007120">
    <property type="entry name" value="DNA-dir_RNAP_su2_dom"/>
</dbReference>
<dbReference type="AlphaFoldDB" id="A0AA87DXQ0"/>
<dbReference type="Gene3D" id="3.90.1110.10">
    <property type="entry name" value="RNA polymerase Rpb2, domain 2"/>
    <property type="match status" value="1"/>
</dbReference>
<evidence type="ECO:0000256" key="7">
    <source>
        <dbReference type="HAMAP-Rule" id="MF_01321"/>
    </source>
</evidence>
<evidence type="ECO:0000313" key="17">
    <source>
        <dbReference type="EMBL" id="EGF86502.1"/>
    </source>
</evidence>
<evidence type="ECO:0000259" key="12">
    <source>
        <dbReference type="Pfam" id="PF04560"/>
    </source>
</evidence>
<dbReference type="Gene3D" id="2.40.270.10">
    <property type="entry name" value="DNA-directed RNA polymerase, subunit 2, domain 6"/>
    <property type="match status" value="1"/>
</dbReference>
<feature type="compositionally biased region" description="Basic and acidic residues" evidence="10">
    <location>
        <begin position="1188"/>
        <end position="1213"/>
    </location>
</feature>
<evidence type="ECO:0000256" key="5">
    <source>
        <dbReference type="ARBA" id="ARBA00023163"/>
    </source>
</evidence>
<dbReference type="HAMAP" id="MF_01321">
    <property type="entry name" value="RNApol_bact_RpoB"/>
    <property type="match status" value="1"/>
</dbReference>
<dbReference type="PROSITE" id="PS01166">
    <property type="entry name" value="RNA_POL_BETA"/>
    <property type="match status" value="1"/>
</dbReference>
<dbReference type="InterPro" id="IPR042107">
    <property type="entry name" value="DNA-dir_RNA_pol_bsu_ext_1_sf"/>
</dbReference>
<dbReference type="Gene3D" id="3.90.1100.10">
    <property type="match status" value="1"/>
</dbReference>
<dbReference type="Pfam" id="PF00562">
    <property type="entry name" value="RNA_pol_Rpb2_6"/>
    <property type="match status" value="1"/>
</dbReference>
<evidence type="ECO:0000259" key="15">
    <source>
        <dbReference type="Pfam" id="PF04565"/>
    </source>
</evidence>
<dbReference type="EMBL" id="ACRO01000004">
    <property type="protein sequence ID" value="EGF86502.1"/>
    <property type="molecule type" value="Genomic_DNA"/>
</dbReference>
<comment type="subunit">
    <text evidence="7 9">The RNAP catalytic core consists of 2 alpha, 1 beta, 1 beta' and 1 omega subunit. When a sigma factor is associated with the core the holoenzyme is formed, which can initiate transcription.</text>
</comment>
<dbReference type="Gene3D" id="2.30.150.10">
    <property type="entry name" value="DNA-directed RNA polymerase, beta subunit, external 1 domain"/>
    <property type="match status" value="1"/>
</dbReference>
<dbReference type="InterPro" id="IPR014724">
    <property type="entry name" value="RNA_pol_RPB2_OB-fold"/>
</dbReference>
<evidence type="ECO:0000259" key="11">
    <source>
        <dbReference type="Pfam" id="PF00562"/>
    </source>
</evidence>
<dbReference type="GO" id="GO:0003899">
    <property type="term" value="F:DNA-directed RNA polymerase activity"/>
    <property type="evidence" value="ECO:0007669"/>
    <property type="project" value="UniProtKB-UniRule"/>
</dbReference>
<evidence type="ECO:0000256" key="8">
    <source>
        <dbReference type="RuleBase" id="RU000434"/>
    </source>
</evidence>
<dbReference type="NCBIfam" id="NF001616">
    <property type="entry name" value="PRK00405.1"/>
    <property type="match status" value="1"/>
</dbReference>